<evidence type="ECO:0000256" key="9">
    <source>
        <dbReference type="PROSITE-ProRule" id="PRU00703"/>
    </source>
</evidence>
<evidence type="ECO:0000256" key="2">
    <source>
        <dbReference type="ARBA" id="ARBA00006337"/>
    </source>
</evidence>
<evidence type="ECO:0000313" key="14">
    <source>
        <dbReference type="EMBL" id="MBO8435207.1"/>
    </source>
</evidence>
<dbReference type="FunFam" id="3.10.580.10:FF:000002">
    <property type="entry name" value="Magnesium/cobalt efflux protein CorC"/>
    <property type="match status" value="1"/>
</dbReference>
<comment type="subcellular location">
    <subcellularLocation>
        <location evidence="1">Cell membrane</location>
        <topology evidence="1">Multi-pass membrane protein</topology>
    </subcellularLocation>
</comment>
<dbReference type="InterPro" id="IPR036318">
    <property type="entry name" value="FAD-bd_PCMH-like_sf"/>
</dbReference>
<dbReference type="Pfam" id="PF03471">
    <property type="entry name" value="CorC_HlyC"/>
    <property type="match status" value="1"/>
</dbReference>
<feature type="transmembrane region" description="Helical" evidence="11">
    <location>
        <begin position="100"/>
        <end position="123"/>
    </location>
</feature>
<protein>
    <submittedName>
        <fullName evidence="14">HlyC/CorC family transporter</fullName>
    </submittedName>
</protein>
<dbReference type="InterPro" id="IPR002550">
    <property type="entry name" value="CNNM"/>
</dbReference>
<sequence>MQYLILFIIILLLTTYFSSIETSLISSSKSRVKTLKESGDNTYNALYEELKNRTEKISSLRLVIISGVVFGSFVFVKFIYEIFQDIIAKSDVYVSTRNIVYLSYLIGLILAVFIFYTFEYLIAKRFGLNNPDKRALNSIKTMKIVTAIMKPFVVIDTFIANTIVRLFGIDPSKLDIHITEDEIRMMVDAGSDIGSIDENEMEMINNIFEFDNTSVEDIATHRTNIVAIPITSTLEGIKKVIVDEKYSRIPVYEENIDNIIGILYVKDFIKYIFIDELGKNFNLKNILMEPYFIPTSKKSDELFKEMQIKKVHMAIVIDEYGGTTGIVTMEDLLEEIVGNIFDEYDVEEKEDIEIINEDTYIIKGGTDINDVEEFLNVKFEDISDYDTLGGYLIGKLGRVPDDNERPEIDICGYNFKIIEFDDKRINLVKVNRV</sequence>
<evidence type="ECO:0000256" key="10">
    <source>
        <dbReference type="PROSITE-ProRule" id="PRU01193"/>
    </source>
</evidence>
<dbReference type="CDD" id="cd04590">
    <property type="entry name" value="CBS_pair_CorC_HlyC_assoc"/>
    <property type="match status" value="1"/>
</dbReference>
<comment type="caution">
    <text evidence="14">The sequence shown here is derived from an EMBL/GenBank/DDBJ whole genome shotgun (WGS) entry which is preliminary data.</text>
</comment>
<feature type="domain" description="CBS" evidence="12">
    <location>
        <begin position="286"/>
        <end position="343"/>
    </location>
</feature>
<dbReference type="SMART" id="SM00116">
    <property type="entry name" value="CBS"/>
    <property type="match status" value="2"/>
</dbReference>
<dbReference type="Pfam" id="PF01595">
    <property type="entry name" value="CNNM"/>
    <property type="match status" value="1"/>
</dbReference>
<accession>A0A9D9DY79</accession>
<organism evidence="14 15">
    <name type="scientific">Candidatus Fimicola merdigallinarum</name>
    <dbReference type="NCBI Taxonomy" id="2840819"/>
    <lineage>
        <taxon>Bacteria</taxon>
        <taxon>Bacillati</taxon>
        <taxon>Bacillota</taxon>
        <taxon>Clostridia</taxon>
        <taxon>Lachnospirales</taxon>
        <taxon>Lachnospiraceae</taxon>
        <taxon>Lachnospiraceae incertae sedis</taxon>
        <taxon>Candidatus Fimicola</taxon>
    </lineage>
</organism>
<evidence type="ECO:0000256" key="7">
    <source>
        <dbReference type="ARBA" id="ARBA00023122"/>
    </source>
</evidence>
<dbReference type="PROSITE" id="PS51846">
    <property type="entry name" value="CNNM"/>
    <property type="match status" value="1"/>
</dbReference>
<evidence type="ECO:0000256" key="4">
    <source>
        <dbReference type="ARBA" id="ARBA00022692"/>
    </source>
</evidence>
<dbReference type="SMART" id="SM01091">
    <property type="entry name" value="CorC_HlyC"/>
    <property type="match status" value="1"/>
</dbReference>
<dbReference type="PANTHER" id="PTHR22777">
    <property type="entry name" value="HEMOLYSIN-RELATED"/>
    <property type="match status" value="1"/>
</dbReference>
<dbReference type="GO" id="GO:0050660">
    <property type="term" value="F:flavin adenine dinucleotide binding"/>
    <property type="evidence" value="ECO:0007669"/>
    <property type="project" value="InterPro"/>
</dbReference>
<dbReference type="EMBL" id="JADIMX010000149">
    <property type="protein sequence ID" value="MBO8435207.1"/>
    <property type="molecule type" value="Genomic_DNA"/>
</dbReference>
<evidence type="ECO:0000259" key="13">
    <source>
        <dbReference type="PROSITE" id="PS51846"/>
    </source>
</evidence>
<dbReference type="InterPro" id="IPR000644">
    <property type="entry name" value="CBS_dom"/>
</dbReference>
<feature type="transmembrane region" description="Helical" evidence="11">
    <location>
        <begin position="60"/>
        <end position="80"/>
    </location>
</feature>
<feature type="domain" description="CBS" evidence="12">
    <location>
        <begin position="219"/>
        <end position="280"/>
    </location>
</feature>
<keyword evidence="7 9" id="KW-0129">CBS domain</keyword>
<dbReference type="InterPro" id="IPR044751">
    <property type="entry name" value="Ion_transp-like_CBS"/>
</dbReference>
<feature type="domain" description="CNNM transmembrane" evidence="13">
    <location>
        <begin position="1"/>
        <end position="200"/>
    </location>
</feature>
<dbReference type="InterPro" id="IPR005170">
    <property type="entry name" value="Transptr-assoc_dom"/>
</dbReference>
<dbReference type="Proteomes" id="UP000823611">
    <property type="component" value="Unassembled WGS sequence"/>
</dbReference>
<dbReference type="GO" id="GO:0005886">
    <property type="term" value="C:plasma membrane"/>
    <property type="evidence" value="ECO:0007669"/>
    <property type="project" value="UniProtKB-SubCell"/>
</dbReference>
<dbReference type="Gene3D" id="3.10.580.10">
    <property type="entry name" value="CBS-domain"/>
    <property type="match status" value="1"/>
</dbReference>
<keyword evidence="4 10" id="KW-0812">Transmembrane</keyword>
<keyword evidence="3" id="KW-1003">Cell membrane</keyword>
<dbReference type="SUPFAM" id="SSF56176">
    <property type="entry name" value="FAD-binding/transporter-associated domain-like"/>
    <property type="match status" value="1"/>
</dbReference>
<feature type="transmembrane region" description="Helical" evidence="11">
    <location>
        <begin position="6"/>
        <end position="26"/>
    </location>
</feature>
<evidence type="ECO:0000256" key="3">
    <source>
        <dbReference type="ARBA" id="ARBA00022475"/>
    </source>
</evidence>
<feature type="transmembrane region" description="Helical" evidence="11">
    <location>
        <begin position="144"/>
        <end position="167"/>
    </location>
</feature>
<name>A0A9D9DY79_9FIRM</name>
<dbReference type="PROSITE" id="PS51371">
    <property type="entry name" value="CBS"/>
    <property type="match status" value="2"/>
</dbReference>
<evidence type="ECO:0000313" key="15">
    <source>
        <dbReference type="Proteomes" id="UP000823611"/>
    </source>
</evidence>
<reference evidence="14" key="2">
    <citation type="journal article" date="2021" name="PeerJ">
        <title>Extensive microbial diversity within the chicken gut microbiome revealed by metagenomics and culture.</title>
        <authorList>
            <person name="Gilroy R."/>
            <person name="Ravi A."/>
            <person name="Getino M."/>
            <person name="Pursley I."/>
            <person name="Horton D.L."/>
            <person name="Alikhan N.F."/>
            <person name="Baker D."/>
            <person name="Gharbi K."/>
            <person name="Hall N."/>
            <person name="Watson M."/>
            <person name="Adriaenssens E.M."/>
            <person name="Foster-Nyarko E."/>
            <person name="Jarju S."/>
            <person name="Secka A."/>
            <person name="Antonio M."/>
            <person name="Oren A."/>
            <person name="Chaudhuri R.R."/>
            <person name="La Ragione R."/>
            <person name="Hildebrand F."/>
            <person name="Pallen M.J."/>
        </authorList>
    </citation>
    <scope>NUCLEOTIDE SEQUENCE</scope>
    <source>
        <strain evidence="14">F6-4510</strain>
    </source>
</reference>
<proteinExistence type="inferred from homology"/>
<dbReference type="Pfam" id="PF00571">
    <property type="entry name" value="CBS"/>
    <property type="match status" value="2"/>
</dbReference>
<dbReference type="PANTHER" id="PTHR22777:SF32">
    <property type="entry name" value="UPF0053 INNER MEMBRANE PROTEIN YFJD"/>
    <property type="match status" value="1"/>
</dbReference>
<evidence type="ECO:0000256" key="1">
    <source>
        <dbReference type="ARBA" id="ARBA00004651"/>
    </source>
</evidence>
<reference evidence="14" key="1">
    <citation type="submission" date="2020-10" db="EMBL/GenBank/DDBJ databases">
        <authorList>
            <person name="Gilroy R."/>
        </authorList>
    </citation>
    <scope>NUCLEOTIDE SEQUENCE</scope>
    <source>
        <strain evidence="14">F6-4510</strain>
    </source>
</reference>
<evidence type="ECO:0000256" key="6">
    <source>
        <dbReference type="ARBA" id="ARBA00022989"/>
    </source>
</evidence>
<dbReference type="InterPro" id="IPR016169">
    <property type="entry name" value="FAD-bd_PCMH_sub2"/>
</dbReference>
<dbReference type="InterPro" id="IPR046342">
    <property type="entry name" value="CBS_dom_sf"/>
</dbReference>
<evidence type="ECO:0000259" key="12">
    <source>
        <dbReference type="PROSITE" id="PS51371"/>
    </source>
</evidence>
<evidence type="ECO:0000256" key="5">
    <source>
        <dbReference type="ARBA" id="ARBA00022737"/>
    </source>
</evidence>
<gene>
    <name evidence="14" type="ORF">IAC55_07810</name>
</gene>
<keyword evidence="6 10" id="KW-1133">Transmembrane helix</keyword>
<dbReference type="Gene3D" id="3.30.465.10">
    <property type="match status" value="1"/>
</dbReference>
<keyword evidence="5" id="KW-0677">Repeat</keyword>
<keyword evidence="8 10" id="KW-0472">Membrane</keyword>
<evidence type="ECO:0000256" key="11">
    <source>
        <dbReference type="SAM" id="Phobius"/>
    </source>
</evidence>
<dbReference type="SUPFAM" id="SSF54631">
    <property type="entry name" value="CBS-domain pair"/>
    <property type="match status" value="1"/>
</dbReference>
<comment type="similarity">
    <text evidence="2">Belongs to the UPF0053 family.</text>
</comment>
<dbReference type="AlphaFoldDB" id="A0A9D9DY79"/>
<evidence type="ECO:0000256" key="8">
    <source>
        <dbReference type="ARBA" id="ARBA00023136"/>
    </source>
</evidence>